<accession>A0A4R4FB26</accession>
<proteinExistence type="predicted"/>
<dbReference type="EMBL" id="SMMX01000020">
    <property type="protein sequence ID" value="TDA20468.1"/>
    <property type="molecule type" value="Genomic_DNA"/>
</dbReference>
<sequence length="91" mass="10382">MGVPLPVYEPGLAKEWTAFASGENVKRQLGNYREWLLRFGESFRIPVVDFWECVPADSGGMDAFYLDGIHPAEEGHRRMAARWVEHITKST</sequence>
<reference evidence="1 2" key="1">
    <citation type="journal article" date="2016" name="Nat. Microbiol.">
        <title>The Mouse Intestinal Bacterial Collection (miBC) provides host-specific insight into cultured diversity and functional potential of the gut microbiota.</title>
        <authorList>
            <person name="Lagkouvardos I."/>
            <person name="Pukall R."/>
            <person name="Abt B."/>
            <person name="Foesel B.U."/>
            <person name="Meier-Kolthoff J.P."/>
            <person name="Kumar N."/>
            <person name="Bresciani A."/>
            <person name="Martinez I."/>
            <person name="Just S."/>
            <person name="Ziegler C."/>
            <person name="Brugiroux S."/>
            <person name="Garzetti D."/>
            <person name="Wenning M."/>
            <person name="Bui T.P."/>
            <person name="Wang J."/>
            <person name="Hugenholtz F."/>
            <person name="Plugge C.M."/>
            <person name="Peterson D.A."/>
            <person name="Hornef M.W."/>
            <person name="Baines J.F."/>
            <person name="Smidt H."/>
            <person name="Walter J."/>
            <person name="Kristiansen K."/>
            <person name="Nielsen H.B."/>
            <person name="Haller D."/>
            <person name="Overmann J."/>
            <person name="Stecher B."/>
            <person name="Clavel T."/>
        </authorList>
    </citation>
    <scope>NUCLEOTIDE SEQUENCE [LARGE SCALE GENOMIC DNA]</scope>
    <source>
        <strain evidence="1 2">DSM 28560</strain>
    </source>
</reference>
<dbReference type="SUPFAM" id="SSF52266">
    <property type="entry name" value="SGNH hydrolase"/>
    <property type="match status" value="1"/>
</dbReference>
<comment type="caution">
    <text evidence="1">The sequence shown here is derived from an EMBL/GenBank/DDBJ whole genome shotgun (WGS) entry which is preliminary data.</text>
</comment>
<dbReference type="Gene3D" id="3.40.50.1110">
    <property type="entry name" value="SGNH hydrolase"/>
    <property type="match status" value="1"/>
</dbReference>
<gene>
    <name evidence="1" type="ORF">E1963_16745</name>
</gene>
<protein>
    <recommendedName>
        <fullName evidence="3">SGNH hydrolase-type esterase domain-containing protein</fullName>
    </recommendedName>
</protein>
<organism evidence="1 2">
    <name type="scientific">Extibacter muris</name>
    <dbReference type="NCBI Taxonomy" id="1796622"/>
    <lineage>
        <taxon>Bacteria</taxon>
        <taxon>Bacillati</taxon>
        <taxon>Bacillota</taxon>
        <taxon>Clostridia</taxon>
        <taxon>Lachnospirales</taxon>
        <taxon>Lachnospiraceae</taxon>
        <taxon>Extibacter</taxon>
    </lineage>
</organism>
<evidence type="ECO:0000313" key="1">
    <source>
        <dbReference type="EMBL" id="TDA20468.1"/>
    </source>
</evidence>
<dbReference type="AlphaFoldDB" id="A0A4R4FB26"/>
<dbReference type="Proteomes" id="UP000295710">
    <property type="component" value="Unassembled WGS sequence"/>
</dbReference>
<evidence type="ECO:0000313" key="2">
    <source>
        <dbReference type="Proteomes" id="UP000295710"/>
    </source>
</evidence>
<keyword evidence="2" id="KW-1185">Reference proteome</keyword>
<evidence type="ECO:0008006" key="3">
    <source>
        <dbReference type="Google" id="ProtNLM"/>
    </source>
</evidence>
<dbReference type="RefSeq" id="WP_132280484.1">
    <property type="nucleotide sequence ID" value="NZ_JAOBST010000057.1"/>
</dbReference>
<name>A0A4R4FB26_9FIRM</name>
<dbReference type="InterPro" id="IPR036514">
    <property type="entry name" value="SGNH_hydro_sf"/>
</dbReference>